<proteinExistence type="inferred from homology"/>
<keyword evidence="5" id="KW-1185">Reference proteome</keyword>
<reference evidence="4 5" key="1">
    <citation type="submission" date="2019-11" db="EMBL/GenBank/DDBJ databases">
        <authorList>
            <person name="He Y."/>
        </authorList>
    </citation>
    <scope>NUCLEOTIDE SEQUENCE [LARGE SCALE GENOMIC DNA]</scope>
    <source>
        <strain evidence="4 5">SCSIO 58843</strain>
    </source>
</reference>
<dbReference type="InterPro" id="IPR029479">
    <property type="entry name" value="Nitroreductase"/>
</dbReference>
<evidence type="ECO:0000313" key="5">
    <source>
        <dbReference type="Proteomes" id="UP000334019"/>
    </source>
</evidence>
<keyword evidence="2" id="KW-0560">Oxidoreductase</keyword>
<name>A0A5Q2RD12_9ACTN</name>
<gene>
    <name evidence="4" type="ORF">GH723_06455</name>
</gene>
<dbReference type="KEGG" id="atq:GH723_06455"/>
<dbReference type="GO" id="GO:0016491">
    <property type="term" value="F:oxidoreductase activity"/>
    <property type="evidence" value="ECO:0007669"/>
    <property type="project" value="UniProtKB-KW"/>
</dbReference>
<dbReference type="InterPro" id="IPR000415">
    <property type="entry name" value="Nitroreductase-like"/>
</dbReference>
<evidence type="ECO:0000259" key="3">
    <source>
        <dbReference type="Pfam" id="PF00881"/>
    </source>
</evidence>
<evidence type="ECO:0000256" key="1">
    <source>
        <dbReference type="ARBA" id="ARBA00007118"/>
    </source>
</evidence>
<comment type="similarity">
    <text evidence="1">Belongs to the nitroreductase family.</text>
</comment>
<feature type="domain" description="Nitroreductase" evidence="3">
    <location>
        <begin position="17"/>
        <end position="184"/>
    </location>
</feature>
<evidence type="ECO:0000313" key="4">
    <source>
        <dbReference type="EMBL" id="QGG94779.1"/>
    </source>
</evidence>
<accession>A0A5Q2RD12</accession>
<dbReference type="Proteomes" id="UP000334019">
    <property type="component" value="Chromosome"/>
</dbReference>
<dbReference type="RefSeq" id="WP_153758887.1">
    <property type="nucleotide sequence ID" value="NZ_CP045851.1"/>
</dbReference>
<dbReference type="Pfam" id="PF00881">
    <property type="entry name" value="Nitroreductase"/>
    <property type="match status" value="1"/>
</dbReference>
<dbReference type="PANTHER" id="PTHR43673">
    <property type="entry name" value="NAD(P)H NITROREDUCTASE YDGI-RELATED"/>
    <property type="match status" value="1"/>
</dbReference>
<dbReference type="EMBL" id="CP045851">
    <property type="protein sequence ID" value="QGG94779.1"/>
    <property type="molecule type" value="Genomic_DNA"/>
</dbReference>
<dbReference type="PANTHER" id="PTHR43673:SF10">
    <property type="entry name" value="NADH DEHYDROGENASE_NAD(P)H NITROREDUCTASE XCC3605-RELATED"/>
    <property type="match status" value="1"/>
</dbReference>
<sequence length="213" mass="23903">MSFEFDLQQVDHLLTTTRAVRKRLDLTRPVPRELILECLEVAVQAPTGGNTQRWRWVVVDEPEKKAALADMYREGWGPYLESQKAVRVKQGLEADTRVSDSADYLADHFHEVPAMLIPCLLDRGDGPGYWGSVLPAAWSFMLAARSRGLGTALTTIHLMREREASELLGIPDTVSQAALIPVGYYTGDDFKPAKRRPAAEITYFNEWKQTLGS</sequence>
<dbReference type="CDD" id="cd02062">
    <property type="entry name" value="Nitro_FMN_reductase"/>
    <property type="match status" value="1"/>
</dbReference>
<evidence type="ECO:0000256" key="2">
    <source>
        <dbReference type="ARBA" id="ARBA00023002"/>
    </source>
</evidence>
<dbReference type="SUPFAM" id="SSF55469">
    <property type="entry name" value="FMN-dependent nitroreductase-like"/>
    <property type="match status" value="1"/>
</dbReference>
<dbReference type="AlphaFoldDB" id="A0A5Q2RD12"/>
<dbReference type="Gene3D" id="3.40.109.10">
    <property type="entry name" value="NADH Oxidase"/>
    <property type="match status" value="1"/>
</dbReference>
<protein>
    <submittedName>
        <fullName evidence="4">Nitroreductase</fullName>
    </submittedName>
</protein>
<organism evidence="4 5">
    <name type="scientific">Actinomarinicola tropica</name>
    <dbReference type="NCBI Taxonomy" id="2789776"/>
    <lineage>
        <taxon>Bacteria</taxon>
        <taxon>Bacillati</taxon>
        <taxon>Actinomycetota</taxon>
        <taxon>Acidimicrobiia</taxon>
        <taxon>Acidimicrobiales</taxon>
        <taxon>Iamiaceae</taxon>
        <taxon>Actinomarinicola</taxon>
    </lineage>
</organism>